<organism evidence="2 3">
    <name type="scientific">Acetonema longum DSM 6540</name>
    <dbReference type="NCBI Taxonomy" id="1009370"/>
    <lineage>
        <taxon>Bacteria</taxon>
        <taxon>Bacillati</taxon>
        <taxon>Bacillota</taxon>
        <taxon>Negativicutes</taxon>
        <taxon>Acetonemataceae</taxon>
        <taxon>Acetonema</taxon>
    </lineage>
</organism>
<reference evidence="2 3" key="1">
    <citation type="journal article" date="2011" name="EMBO J.">
        <title>Structural diversity of bacterial flagellar motors.</title>
        <authorList>
            <person name="Chen S."/>
            <person name="Beeby M."/>
            <person name="Murphy G.E."/>
            <person name="Leadbetter J.R."/>
            <person name="Hendrixson D.R."/>
            <person name="Briegel A."/>
            <person name="Li Z."/>
            <person name="Shi J."/>
            <person name="Tocheva E.I."/>
            <person name="Muller A."/>
            <person name="Dobro M.J."/>
            <person name="Jensen G.J."/>
        </authorList>
    </citation>
    <scope>NUCLEOTIDE SEQUENCE [LARGE SCALE GENOMIC DNA]</scope>
    <source>
        <strain evidence="2 3">DSM 6540</strain>
    </source>
</reference>
<accession>F7ND94</accession>
<dbReference type="Proteomes" id="UP000003240">
    <property type="component" value="Unassembled WGS sequence"/>
</dbReference>
<dbReference type="InterPro" id="IPR003959">
    <property type="entry name" value="ATPase_AAA_core"/>
</dbReference>
<dbReference type="GO" id="GO:0005524">
    <property type="term" value="F:ATP binding"/>
    <property type="evidence" value="ECO:0007669"/>
    <property type="project" value="InterPro"/>
</dbReference>
<dbReference type="RefSeq" id="WP_004091536.1">
    <property type="nucleotide sequence ID" value="NZ_AFGF01000001.1"/>
</dbReference>
<dbReference type="OrthoDB" id="9784297at2"/>
<sequence>MKVSRIRIENLKRFKTLDIDVRNKMTGDIANQFLILGDNGTGKTTVLQAVALCLSMISGKIRSISEFDWQGWVPGRYEKWGKPLIELDIHFSDEEIQTTRTVAQKWLELRKPPSKVLPGERKMLTVRLHGEWIEAEDEAGKKKKEYLYQFKGRFYAADLIKTSYWARDYFPKLPGLFWFDQYRNLATSPLQEVEENQSGRVSYDIGVARLRRYLNGWKLNQLAGEDGGPDWLQELENSYKKVFPGRSFRGLEPMFKSGNPTPEEYYFTLSDGNRSYDIEEMSAGEQSIFPMLFEFVRMQIRNSVVLIDEVDLNLHPPLAQSLLNSLPNIGLDCQFLLTTHSESISSLCSPEEIYRLSGGKLCL</sequence>
<dbReference type="PANTHER" id="PTHR43581:SF4">
    <property type="entry name" value="ATP_GTP PHOSPHATASE"/>
    <property type="match status" value="1"/>
</dbReference>
<dbReference type="SUPFAM" id="SSF52540">
    <property type="entry name" value="P-loop containing nucleoside triphosphate hydrolases"/>
    <property type="match status" value="1"/>
</dbReference>
<dbReference type="STRING" id="1009370.ALO_00005"/>
<name>F7ND94_9FIRM</name>
<gene>
    <name evidence="2" type="ORF">ALO_00005</name>
</gene>
<dbReference type="Gene3D" id="3.40.50.300">
    <property type="entry name" value="P-loop containing nucleotide triphosphate hydrolases"/>
    <property type="match status" value="2"/>
</dbReference>
<dbReference type="Pfam" id="PF13304">
    <property type="entry name" value="AAA_21"/>
    <property type="match status" value="1"/>
</dbReference>
<dbReference type="eggNOG" id="COG3950">
    <property type="taxonomic scope" value="Bacteria"/>
</dbReference>
<dbReference type="PANTHER" id="PTHR43581">
    <property type="entry name" value="ATP/GTP PHOSPHATASE"/>
    <property type="match status" value="1"/>
</dbReference>
<proteinExistence type="predicted"/>
<dbReference type="AlphaFoldDB" id="F7ND94"/>
<dbReference type="EMBL" id="AFGF01000001">
    <property type="protein sequence ID" value="EGO65987.1"/>
    <property type="molecule type" value="Genomic_DNA"/>
</dbReference>
<dbReference type="InterPro" id="IPR051396">
    <property type="entry name" value="Bact_Antivir_Def_Nuclease"/>
</dbReference>
<dbReference type="GO" id="GO:0016887">
    <property type="term" value="F:ATP hydrolysis activity"/>
    <property type="evidence" value="ECO:0007669"/>
    <property type="project" value="InterPro"/>
</dbReference>
<feature type="domain" description="AAA+ ATPase" evidence="1">
    <location>
        <begin position="29"/>
        <end position="359"/>
    </location>
</feature>
<evidence type="ECO:0000259" key="1">
    <source>
        <dbReference type="SMART" id="SM00382"/>
    </source>
</evidence>
<dbReference type="InterPro" id="IPR003593">
    <property type="entry name" value="AAA+_ATPase"/>
</dbReference>
<comment type="caution">
    <text evidence="2">The sequence shown here is derived from an EMBL/GenBank/DDBJ whole genome shotgun (WGS) entry which is preliminary data.</text>
</comment>
<dbReference type="SMART" id="SM00382">
    <property type="entry name" value="AAA"/>
    <property type="match status" value="1"/>
</dbReference>
<dbReference type="InterPro" id="IPR027417">
    <property type="entry name" value="P-loop_NTPase"/>
</dbReference>
<protein>
    <submittedName>
        <fullName evidence="2">AAA ATPase</fullName>
    </submittedName>
</protein>
<evidence type="ECO:0000313" key="3">
    <source>
        <dbReference type="Proteomes" id="UP000003240"/>
    </source>
</evidence>
<keyword evidence="3" id="KW-1185">Reference proteome</keyword>
<evidence type="ECO:0000313" key="2">
    <source>
        <dbReference type="EMBL" id="EGO65987.1"/>
    </source>
</evidence>